<comment type="caution">
    <text evidence="1">The sequence shown here is derived from an EMBL/GenBank/DDBJ whole genome shotgun (WGS) entry which is preliminary data.</text>
</comment>
<proteinExistence type="predicted"/>
<evidence type="ECO:0000313" key="2">
    <source>
        <dbReference type="Proteomes" id="UP001305414"/>
    </source>
</evidence>
<organism evidence="1 2">
    <name type="scientific">Xylaria bambusicola</name>
    <dbReference type="NCBI Taxonomy" id="326684"/>
    <lineage>
        <taxon>Eukaryota</taxon>
        <taxon>Fungi</taxon>
        <taxon>Dikarya</taxon>
        <taxon>Ascomycota</taxon>
        <taxon>Pezizomycotina</taxon>
        <taxon>Sordariomycetes</taxon>
        <taxon>Xylariomycetidae</taxon>
        <taxon>Xylariales</taxon>
        <taxon>Xylariaceae</taxon>
        <taxon>Xylaria</taxon>
    </lineage>
</organism>
<dbReference type="AlphaFoldDB" id="A0AAN7ULN9"/>
<gene>
    <name evidence="1" type="ORF">RRF57_010722</name>
</gene>
<reference evidence="1 2" key="1">
    <citation type="submission" date="2023-10" db="EMBL/GenBank/DDBJ databases">
        <title>Draft genome sequence of Xylaria bambusicola isolate GMP-LS, the root and basal stem rot pathogen of sugarcane in Indonesia.</title>
        <authorList>
            <person name="Selvaraj P."/>
            <person name="Muralishankar V."/>
            <person name="Muruganantham S."/>
            <person name="Sp S."/>
            <person name="Haryani S."/>
            <person name="Lau K.J.X."/>
            <person name="Naqvi N.I."/>
        </authorList>
    </citation>
    <scope>NUCLEOTIDE SEQUENCE [LARGE SCALE GENOMIC DNA]</scope>
    <source>
        <strain evidence="1">GMP-LS</strain>
    </source>
</reference>
<dbReference type="Proteomes" id="UP001305414">
    <property type="component" value="Unassembled WGS sequence"/>
</dbReference>
<keyword evidence="2" id="KW-1185">Reference proteome</keyword>
<evidence type="ECO:0000313" key="1">
    <source>
        <dbReference type="EMBL" id="KAK5635010.1"/>
    </source>
</evidence>
<name>A0AAN7ULN9_9PEZI</name>
<dbReference type="EMBL" id="JAWHQM010000047">
    <property type="protein sequence ID" value="KAK5635010.1"/>
    <property type="molecule type" value="Genomic_DNA"/>
</dbReference>
<sequence length="67" mass="7408">MDHGLHEFRHGLSPAADRLGIELELFPGPLVDLQDLGSALLDLFFACFFCFHGDDLDAIFRSSQGLC</sequence>
<accession>A0AAN7ULN9</accession>
<protein>
    <submittedName>
        <fullName evidence="1">Uncharacterized protein</fullName>
    </submittedName>
</protein>